<dbReference type="InterPro" id="IPR003010">
    <property type="entry name" value="C-N_Hydrolase"/>
</dbReference>
<feature type="region of interest" description="Disordered" evidence="1">
    <location>
        <begin position="68"/>
        <end position="88"/>
    </location>
</feature>
<dbReference type="SUPFAM" id="SSF56317">
    <property type="entry name" value="Carbon-nitrogen hydrolase"/>
    <property type="match status" value="1"/>
</dbReference>
<name>A0A4D4MTD9_STRAX</name>
<comment type="caution">
    <text evidence="3">The sequence shown here is derived from an EMBL/GenBank/DDBJ whole genome shotgun (WGS) entry which is preliminary data.</text>
</comment>
<feature type="domain" description="CN hydrolase" evidence="2">
    <location>
        <begin position="1"/>
        <end position="88"/>
    </location>
</feature>
<evidence type="ECO:0000313" key="4">
    <source>
        <dbReference type="Proteomes" id="UP000299211"/>
    </source>
</evidence>
<evidence type="ECO:0000259" key="2">
    <source>
        <dbReference type="PROSITE" id="PS50263"/>
    </source>
</evidence>
<organism evidence="3 4">
    <name type="scientific">Streptomyces avermitilis</name>
    <dbReference type="NCBI Taxonomy" id="33903"/>
    <lineage>
        <taxon>Bacteria</taxon>
        <taxon>Bacillati</taxon>
        <taxon>Actinomycetota</taxon>
        <taxon>Actinomycetes</taxon>
        <taxon>Kitasatosporales</taxon>
        <taxon>Streptomycetaceae</taxon>
        <taxon>Streptomyces</taxon>
    </lineage>
</organism>
<dbReference type="PROSITE" id="PS50263">
    <property type="entry name" value="CN_HYDROLASE"/>
    <property type="match status" value="1"/>
</dbReference>
<reference evidence="3 4" key="1">
    <citation type="submission" date="2019-04" db="EMBL/GenBank/DDBJ databases">
        <title>Draft genome sequences of Streptomyces avermitilis ATCC 31267.</title>
        <authorList>
            <person name="Komaki H."/>
            <person name="Tamura T."/>
            <person name="Hosoyama A."/>
        </authorList>
    </citation>
    <scope>NUCLEOTIDE SEQUENCE [LARGE SCALE GENOMIC DNA]</scope>
    <source>
        <strain evidence="3 4">ATCC 31267</strain>
    </source>
</reference>
<evidence type="ECO:0000313" key="3">
    <source>
        <dbReference type="EMBL" id="GDY75403.1"/>
    </source>
</evidence>
<accession>A0A4D4MTD9</accession>
<dbReference type="InterPro" id="IPR036526">
    <property type="entry name" value="C-N_Hydrolase_sf"/>
</dbReference>
<protein>
    <recommendedName>
        <fullName evidence="2">CN hydrolase domain-containing protein</fullName>
    </recommendedName>
</protein>
<sequence>MVLPELWTTGAFAYESFDAEAESLEGPTSDAMANAASEAGVWLHAGSIPERAPDGTLYNTSLVFTPGVNSPPRTARSTASVSTRARPC</sequence>
<evidence type="ECO:0000256" key="1">
    <source>
        <dbReference type="SAM" id="MobiDB-lite"/>
    </source>
</evidence>
<proteinExistence type="predicted"/>
<gene>
    <name evidence="3" type="ORF">SAV31267_048880</name>
</gene>
<dbReference type="AlphaFoldDB" id="A0A4D4MTD9"/>
<dbReference type="Proteomes" id="UP000299211">
    <property type="component" value="Unassembled WGS sequence"/>
</dbReference>
<dbReference type="EMBL" id="BJHY01000001">
    <property type="protein sequence ID" value="GDY75403.1"/>
    <property type="molecule type" value="Genomic_DNA"/>
</dbReference>
<dbReference type="Pfam" id="PF00795">
    <property type="entry name" value="CN_hydrolase"/>
    <property type="match status" value="1"/>
</dbReference>
<dbReference type="Gene3D" id="3.60.110.10">
    <property type="entry name" value="Carbon-nitrogen hydrolase"/>
    <property type="match status" value="1"/>
</dbReference>